<reference evidence="1 2" key="1">
    <citation type="submission" date="2013-11" db="EMBL/GenBank/DDBJ databases">
        <title>The Genome Sequence of Fusobacterium sp. 7_1.</title>
        <authorList>
            <consortium name="The Broad Institute Genome Sequencing Platform"/>
            <person name="Earl A."/>
            <person name="Ward D."/>
            <person name="Feldgarden M."/>
            <person name="Gevers D."/>
            <person name="Strauss J."/>
            <person name="Ambrose C.E."/>
            <person name="Allen-Vercoe E."/>
            <person name="Walker B."/>
            <person name="Young S.K."/>
            <person name="Zeng Q."/>
            <person name="Gargeya S."/>
            <person name="Fitzgerald M."/>
            <person name="Haas B."/>
            <person name="Abouelleil A."/>
            <person name="Alvarado L."/>
            <person name="Arachchi H.M."/>
            <person name="Berlin A.M."/>
            <person name="Chapman S.B."/>
            <person name="Goldberg J."/>
            <person name="Griggs A."/>
            <person name="Gujja S."/>
            <person name="Hansen M."/>
            <person name="Howarth C."/>
            <person name="Imamovic A."/>
            <person name="Larimer J."/>
            <person name="McCowen C."/>
            <person name="Montmayeur A."/>
            <person name="Murphy C."/>
            <person name="Neiman D."/>
            <person name="Pearson M."/>
            <person name="Priest M."/>
            <person name="Roberts A."/>
            <person name="Saif S."/>
            <person name="Shea T."/>
            <person name="Sisk P."/>
            <person name="Sykes S."/>
            <person name="Wortman J."/>
            <person name="Nusbaum C."/>
            <person name="Birren B."/>
        </authorList>
    </citation>
    <scope>NUCLEOTIDE SEQUENCE [LARGE SCALE GENOMIC DNA]</scope>
    <source>
        <strain evidence="1 2">7_1</strain>
    </source>
</reference>
<dbReference type="EMBL" id="CP007062">
    <property type="protein sequence ID" value="EEO42123.1"/>
    <property type="molecule type" value="Genomic_DNA"/>
</dbReference>
<accession>A0A140PQH6</accession>
<dbReference type="AlphaFoldDB" id="A0A140PQH6"/>
<name>A0A140PQH6_9FUSO</name>
<organism evidence="1">
    <name type="scientific">Fusobacterium animalis 7_1</name>
    <dbReference type="NCBI Taxonomy" id="457405"/>
    <lineage>
        <taxon>Bacteria</taxon>
        <taxon>Fusobacteriati</taxon>
        <taxon>Fusobacteriota</taxon>
        <taxon>Fusobacteriia</taxon>
        <taxon>Fusobacteriales</taxon>
        <taxon>Fusobacteriaceae</taxon>
        <taxon>Fusobacterium</taxon>
    </lineage>
</organism>
<dbReference type="Proteomes" id="UP000002799">
    <property type="component" value="Chromosome"/>
</dbReference>
<dbReference type="InterPro" id="IPR011652">
    <property type="entry name" value="MORN_2"/>
</dbReference>
<sequence>MRRKNFILIVFMFLFVNILSMAIESTNFIMPNTNMSSSSTNFQEALKDYKPNLENIDKIFNYIEKNIKEKGKAIFYSKLEKGKNEVIVTDENNNIIYTEILPEKLIKIIPYFETKEIYQLKNGKTLSYIDYSTEMMGKNVTIKSENLLKKKMDRKDAIEILNKLRDSNSFTKNSILNIEYAKSECYDEEGNLLFTMQIKDSKVITESQKTINENIIKMIYIVNDIDTDSGLMETYINGKLGAIMRMKNSLPNGEAKIFYPSGKLLSIFTLENGKTNGIVKVYYENGKIQAIHNFKDNVLNGEAIEYDENGNVIKKVLYKNGNIVK</sequence>
<dbReference type="eggNOG" id="COG2849">
    <property type="taxonomic scope" value="Bacteria"/>
</dbReference>
<evidence type="ECO:0000313" key="2">
    <source>
        <dbReference type="Proteomes" id="UP000002799"/>
    </source>
</evidence>
<dbReference type="RefSeq" id="WP_008700703.1">
    <property type="nucleotide sequence ID" value="NZ_AKBT01000001.1"/>
</dbReference>
<dbReference type="Gene3D" id="3.90.930.1">
    <property type="match status" value="1"/>
</dbReference>
<dbReference type="HOGENOM" id="CLU_074073_0_0_0"/>
<gene>
    <name evidence="1" type="ORF">FSDG_00682</name>
</gene>
<protein>
    <recommendedName>
        <fullName evidence="3">MORN repeat protein</fullName>
    </recommendedName>
</protein>
<evidence type="ECO:0008006" key="3">
    <source>
        <dbReference type="Google" id="ProtNLM"/>
    </source>
</evidence>
<evidence type="ECO:0000313" key="1">
    <source>
        <dbReference type="EMBL" id="EEO42123.1"/>
    </source>
</evidence>
<dbReference type="KEGG" id="fne:FSDG_00682"/>
<dbReference type="GeneID" id="79809903"/>
<dbReference type="SUPFAM" id="SSF82185">
    <property type="entry name" value="Histone H3 K4-specific methyltransferase SET7/9 N-terminal domain"/>
    <property type="match status" value="1"/>
</dbReference>
<proteinExistence type="predicted"/>
<dbReference type="Pfam" id="PF07661">
    <property type="entry name" value="MORN_2"/>
    <property type="match status" value="3"/>
</dbReference>